<sequence length="142" mass="15744">MERRTGRQILVGLLLGGAALSSFDLLQRLLHQISLLRRQELPRPRPHPAHLELQLRSGRRTAGSGSASRPGQCEGERYGGFHDGDVVLDDYPGAEAVVSRSNHRAVDTLRKGQGGGPAAGLRNRDQCREQRRVRARPRQPCR</sequence>
<dbReference type="AlphaFoldDB" id="A0A835QQA0"/>
<feature type="region of interest" description="Disordered" evidence="1">
    <location>
        <begin position="38"/>
        <end position="80"/>
    </location>
</feature>
<feature type="compositionally biased region" description="Low complexity" evidence="1">
    <location>
        <begin position="60"/>
        <end position="71"/>
    </location>
</feature>
<organism evidence="2 3">
    <name type="scientific">Vanilla planifolia</name>
    <name type="common">Vanilla</name>
    <dbReference type="NCBI Taxonomy" id="51239"/>
    <lineage>
        <taxon>Eukaryota</taxon>
        <taxon>Viridiplantae</taxon>
        <taxon>Streptophyta</taxon>
        <taxon>Embryophyta</taxon>
        <taxon>Tracheophyta</taxon>
        <taxon>Spermatophyta</taxon>
        <taxon>Magnoliopsida</taxon>
        <taxon>Liliopsida</taxon>
        <taxon>Asparagales</taxon>
        <taxon>Orchidaceae</taxon>
        <taxon>Vanilloideae</taxon>
        <taxon>Vanilleae</taxon>
        <taxon>Vanilla</taxon>
    </lineage>
</organism>
<feature type="compositionally biased region" description="Basic and acidic residues" evidence="1">
    <location>
        <begin position="122"/>
        <end position="132"/>
    </location>
</feature>
<dbReference type="Proteomes" id="UP000636800">
    <property type="component" value="Chromosome 7"/>
</dbReference>
<comment type="caution">
    <text evidence="2">The sequence shown here is derived from an EMBL/GenBank/DDBJ whole genome shotgun (WGS) entry which is preliminary data.</text>
</comment>
<reference evidence="2 3" key="1">
    <citation type="journal article" date="2020" name="Nat. Food">
        <title>A phased Vanilla planifolia genome enables genetic improvement of flavour and production.</title>
        <authorList>
            <person name="Hasing T."/>
            <person name="Tang H."/>
            <person name="Brym M."/>
            <person name="Khazi F."/>
            <person name="Huang T."/>
            <person name="Chambers A.H."/>
        </authorList>
    </citation>
    <scope>NUCLEOTIDE SEQUENCE [LARGE SCALE GENOMIC DNA]</scope>
    <source>
        <tissue evidence="2">Leaf</tissue>
    </source>
</reference>
<feature type="region of interest" description="Disordered" evidence="1">
    <location>
        <begin position="99"/>
        <end position="142"/>
    </location>
</feature>
<dbReference type="EMBL" id="JADCNL010000007">
    <property type="protein sequence ID" value="KAG0472698.1"/>
    <property type="molecule type" value="Genomic_DNA"/>
</dbReference>
<evidence type="ECO:0000256" key="1">
    <source>
        <dbReference type="SAM" id="MobiDB-lite"/>
    </source>
</evidence>
<name>A0A835QQA0_VANPL</name>
<evidence type="ECO:0000313" key="2">
    <source>
        <dbReference type="EMBL" id="KAG0472698.1"/>
    </source>
</evidence>
<protein>
    <submittedName>
        <fullName evidence="2">Uncharacterized protein</fullName>
    </submittedName>
</protein>
<feature type="compositionally biased region" description="Basic residues" evidence="1">
    <location>
        <begin position="133"/>
        <end position="142"/>
    </location>
</feature>
<proteinExistence type="predicted"/>
<accession>A0A835QQA0</accession>
<gene>
    <name evidence="2" type="ORF">HPP92_014555</name>
</gene>
<evidence type="ECO:0000313" key="3">
    <source>
        <dbReference type="Proteomes" id="UP000636800"/>
    </source>
</evidence>
<keyword evidence="3" id="KW-1185">Reference proteome</keyword>